<dbReference type="InterPro" id="IPR006140">
    <property type="entry name" value="D-isomer_DH_NAD-bd"/>
</dbReference>
<keyword evidence="1" id="KW-0560">Oxidoreductase</keyword>
<proteinExistence type="predicted"/>
<dbReference type="PROSITE" id="PS00670">
    <property type="entry name" value="D_2_HYDROXYACID_DH_2"/>
    <property type="match status" value="1"/>
</dbReference>
<dbReference type="SUPFAM" id="SSF52283">
    <property type="entry name" value="Formate/glycerate dehydrogenase catalytic domain-like"/>
    <property type="match status" value="1"/>
</dbReference>
<evidence type="ECO:0000256" key="1">
    <source>
        <dbReference type="ARBA" id="ARBA00023002"/>
    </source>
</evidence>
<dbReference type="Pfam" id="PF00389">
    <property type="entry name" value="2-Hacid_dh"/>
    <property type="match status" value="1"/>
</dbReference>
<dbReference type="Gene3D" id="3.40.50.720">
    <property type="entry name" value="NAD(P)-binding Rossmann-like Domain"/>
    <property type="match status" value="2"/>
</dbReference>
<dbReference type="AlphaFoldDB" id="A0A382IFB0"/>
<sequence>MSKYKIAVLAPNGYEDSERGQDLINFASKEKDVELIFIDGDSNLEDIVTKCKGITALITQGVYKYITDLVAKVDSIKLIQTPSAGTDWLEKSKLAEFGVSVANNGGGNAVAVAEHAIALMFSVYRKLDLQIKNLKEGNYQNFAVPDLMDNIFETETSQNKNSESYTPGSWNRSEYHTLVGKRIGIIGLGRIGSRVAKRLNGWECEIVYHDIVNFPEQYVTDSGAKKVSLNELLLTSDIVTVHVPLERTTYHMISVEEFNTMKNSALIIN</sequence>
<evidence type="ECO:0000259" key="3">
    <source>
        <dbReference type="Pfam" id="PF02826"/>
    </source>
</evidence>
<reference evidence="4" key="1">
    <citation type="submission" date="2018-05" db="EMBL/GenBank/DDBJ databases">
        <authorList>
            <person name="Lanie J.A."/>
            <person name="Ng W.-L."/>
            <person name="Kazmierczak K.M."/>
            <person name="Andrzejewski T.M."/>
            <person name="Davidsen T.M."/>
            <person name="Wayne K.J."/>
            <person name="Tettelin H."/>
            <person name="Glass J.I."/>
            <person name="Rusch D."/>
            <person name="Podicherti R."/>
            <person name="Tsui H.-C.T."/>
            <person name="Winkler M.E."/>
        </authorList>
    </citation>
    <scope>NUCLEOTIDE SEQUENCE</scope>
</reference>
<dbReference type="PANTHER" id="PTHR10996">
    <property type="entry name" value="2-HYDROXYACID DEHYDROGENASE-RELATED"/>
    <property type="match status" value="1"/>
</dbReference>
<feature type="domain" description="D-isomer specific 2-hydroxyacid dehydrogenase catalytic" evidence="2">
    <location>
        <begin position="25"/>
        <end position="160"/>
    </location>
</feature>
<evidence type="ECO:0000259" key="2">
    <source>
        <dbReference type="Pfam" id="PF00389"/>
    </source>
</evidence>
<dbReference type="GO" id="GO:0051287">
    <property type="term" value="F:NAD binding"/>
    <property type="evidence" value="ECO:0007669"/>
    <property type="project" value="InterPro"/>
</dbReference>
<dbReference type="GO" id="GO:0030267">
    <property type="term" value="F:glyoxylate reductase (NADPH) activity"/>
    <property type="evidence" value="ECO:0007669"/>
    <property type="project" value="TreeGrafter"/>
</dbReference>
<protein>
    <recommendedName>
        <fullName evidence="5">D-isomer specific 2-hydroxyacid dehydrogenase NAD-binding domain-containing protein</fullName>
    </recommendedName>
</protein>
<name>A0A382IFB0_9ZZZZ</name>
<dbReference type="InterPro" id="IPR036291">
    <property type="entry name" value="NAD(P)-bd_dom_sf"/>
</dbReference>
<evidence type="ECO:0008006" key="5">
    <source>
        <dbReference type="Google" id="ProtNLM"/>
    </source>
</evidence>
<dbReference type="SUPFAM" id="SSF51735">
    <property type="entry name" value="NAD(P)-binding Rossmann-fold domains"/>
    <property type="match status" value="1"/>
</dbReference>
<feature type="non-terminal residue" evidence="4">
    <location>
        <position position="269"/>
    </location>
</feature>
<evidence type="ECO:0000313" key="4">
    <source>
        <dbReference type="EMBL" id="SVB97972.1"/>
    </source>
</evidence>
<dbReference type="GO" id="GO:0016618">
    <property type="term" value="F:hydroxypyruvate reductase [NAD(P)H] activity"/>
    <property type="evidence" value="ECO:0007669"/>
    <property type="project" value="TreeGrafter"/>
</dbReference>
<dbReference type="EMBL" id="UINC01066860">
    <property type="protein sequence ID" value="SVB97972.1"/>
    <property type="molecule type" value="Genomic_DNA"/>
</dbReference>
<dbReference type="InterPro" id="IPR029753">
    <property type="entry name" value="D-isomer_DH_CS"/>
</dbReference>
<organism evidence="4">
    <name type="scientific">marine metagenome</name>
    <dbReference type="NCBI Taxonomy" id="408172"/>
    <lineage>
        <taxon>unclassified sequences</taxon>
        <taxon>metagenomes</taxon>
        <taxon>ecological metagenomes</taxon>
    </lineage>
</organism>
<feature type="domain" description="D-isomer specific 2-hydroxyacid dehydrogenase NAD-binding" evidence="3">
    <location>
        <begin position="162"/>
        <end position="269"/>
    </location>
</feature>
<dbReference type="GO" id="GO:0005829">
    <property type="term" value="C:cytosol"/>
    <property type="evidence" value="ECO:0007669"/>
    <property type="project" value="TreeGrafter"/>
</dbReference>
<dbReference type="PROSITE" id="PS00065">
    <property type="entry name" value="D_2_HYDROXYACID_DH_1"/>
    <property type="match status" value="1"/>
</dbReference>
<dbReference type="InterPro" id="IPR050223">
    <property type="entry name" value="D-isomer_2-hydroxyacid_DH"/>
</dbReference>
<accession>A0A382IFB0</accession>
<dbReference type="Pfam" id="PF02826">
    <property type="entry name" value="2-Hacid_dh_C"/>
    <property type="match status" value="1"/>
</dbReference>
<gene>
    <name evidence="4" type="ORF">METZ01_LOCUS250826</name>
</gene>
<dbReference type="InterPro" id="IPR006139">
    <property type="entry name" value="D-isomer_2_OHA_DH_cat_dom"/>
</dbReference>
<dbReference type="InterPro" id="IPR029752">
    <property type="entry name" value="D-isomer_DH_CS1"/>
</dbReference>
<dbReference type="PANTHER" id="PTHR10996:SF264">
    <property type="entry name" value="HYPOTHETICAL D-ISOMER SPECIFIC 2-HYDROXYACID DEHYDROGENASE (EUROFUNG)"/>
    <property type="match status" value="1"/>
</dbReference>